<protein>
    <submittedName>
        <fullName evidence="2">Uncharacterized protein</fullName>
    </submittedName>
</protein>
<evidence type="ECO:0000313" key="2">
    <source>
        <dbReference type="EMBL" id="QDT08635.1"/>
    </source>
</evidence>
<proteinExistence type="predicted"/>
<reference evidence="2 3" key="1">
    <citation type="submission" date="2019-02" db="EMBL/GenBank/DDBJ databases">
        <title>Deep-cultivation of Planctomycetes and their phenomic and genomic characterization uncovers novel biology.</title>
        <authorList>
            <person name="Wiegand S."/>
            <person name="Jogler M."/>
            <person name="Boedeker C."/>
            <person name="Pinto D."/>
            <person name="Vollmers J."/>
            <person name="Rivas-Marin E."/>
            <person name="Kohn T."/>
            <person name="Peeters S.H."/>
            <person name="Heuer A."/>
            <person name="Rast P."/>
            <person name="Oberbeckmann S."/>
            <person name="Bunk B."/>
            <person name="Jeske O."/>
            <person name="Meyerdierks A."/>
            <person name="Storesund J.E."/>
            <person name="Kallscheuer N."/>
            <person name="Luecker S."/>
            <person name="Lage O.M."/>
            <person name="Pohl T."/>
            <person name="Merkel B.J."/>
            <person name="Hornburger P."/>
            <person name="Mueller R.-W."/>
            <person name="Bruemmer F."/>
            <person name="Labrenz M."/>
            <person name="Spormann A.M."/>
            <person name="Op den Camp H."/>
            <person name="Overmann J."/>
            <person name="Amann R."/>
            <person name="Jetten M.S.M."/>
            <person name="Mascher T."/>
            <person name="Medema M.H."/>
            <person name="Devos D.P."/>
            <person name="Kaster A.-K."/>
            <person name="Ovreas L."/>
            <person name="Rohde M."/>
            <person name="Galperin M.Y."/>
            <person name="Jogler C."/>
        </authorList>
    </citation>
    <scope>NUCLEOTIDE SEQUENCE [LARGE SCALE GENOMIC DNA]</scope>
    <source>
        <strain evidence="2 3">K23_9</strain>
    </source>
</reference>
<keyword evidence="3" id="KW-1185">Reference proteome</keyword>
<feature type="transmembrane region" description="Helical" evidence="1">
    <location>
        <begin position="84"/>
        <end position="112"/>
    </location>
</feature>
<evidence type="ECO:0000256" key="1">
    <source>
        <dbReference type="SAM" id="Phobius"/>
    </source>
</evidence>
<dbReference type="RefSeq" id="WP_145416146.1">
    <property type="nucleotide sequence ID" value="NZ_CP036526.1"/>
</dbReference>
<feature type="transmembrane region" description="Helical" evidence="1">
    <location>
        <begin position="124"/>
        <end position="143"/>
    </location>
</feature>
<evidence type="ECO:0000313" key="3">
    <source>
        <dbReference type="Proteomes" id="UP000319817"/>
    </source>
</evidence>
<keyword evidence="1" id="KW-0472">Membrane</keyword>
<feature type="transmembrane region" description="Helical" evidence="1">
    <location>
        <begin position="49"/>
        <end position="72"/>
    </location>
</feature>
<keyword evidence="1" id="KW-1133">Transmembrane helix</keyword>
<gene>
    <name evidence="2" type="ORF">K239x_05750</name>
</gene>
<dbReference type="EMBL" id="CP036526">
    <property type="protein sequence ID" value="QDT08635.1"/>
    <property type="molecule type" value="Genomic_DNA"/>
</dbReference>
<accession>A0A517NNC5</accession>
<sequence>MNDPDRKPVATAPTINPYAPTHEVLDPMVSTEPVEMEIVGSGEVIGNGILGVGVSGAVVGFFLAVASVLWNFGSLSPGMLTTPIIAVVFGFTLGCAVAMATVPLVYLVFVAMGHTTADWTPDSLTRFAAVSGFTSWLAASLLPALMANAFFLILGGCVGLAGALVSVRVFRPLKLMVAKRLVAEQSAADTTHQQA</sequence>
<dbReference type="Proteomes" id="UP000319817">
    <property type="component" value="Chromosome"/>
</dbReference>
<feature type="transmembrane region" description="Helical" evidence="1">
    <location>
        <begin position="149"/>
        <end position="170"/>
    </location>
</feature>
<organism evidence="2 3">
    <name type="scientific">Stieleria marina</name>
    <dbReference type="NCBI Taxonomy" id="1930275"/>
    <lineage>
        <taxon>Bacteria</taxon>
        <taxon>Pseudomonadati</taxon>
        <taxon>Planctomycetota</taxon>
        <taxon>Planctomycetia</taxon>
        <taxon>Pirellulales</taxon>
        <taxon>Pirellulaceae</taxon>
        <taxon>Stieleria</taxon>
    </lineage>
</organism>
<keyword evidence="1" id="KW-0812">Transmembrane</keyword>
<name>A0A517NNC5_9BACT</name>
<dbReference type="AlphaFoldDB" id="A0A517NNC5"/>